<feature type="transmembrane region" description="Helical" evidence="4">
    <location>
        <begin position="68"/>
        <end position="87"/>
    </location>
</feature>
<dbReference type="RefSeq" id="WP_014899279.1">
    <property type="nucleotide sequence ID" value="NC_018514.1"/>
</dbReference>
<dbReference type="PANTHER" id="PTHR23531:SF1">
    <property type="entry name" value="QUINOLENE RESISTANCE PROTEIN NORA"/>
    <property type="match status" value="1"/>
</dbReference>
<feature type="transmembrane region" description="Helical" evidence="4">
    <location>
        <begin position="240"/>
        <end position="258"/>
    </location>
</feature>
<evidence type="ECO:0000256" key="3">
    <source>
        <dbReference type="ARBA" id="ARBA00023136"/>
    </source>
</evidence>
<feature type="transmembrane region" description="Helical" evidence="4">
    <location>
        <begin position="329"/>
        <end position="353"/>
    </location>
</feature>
<dbReference type="InterPro" id="IPR011701">
    <property type="entry name" value="MFS"/>
</dbReference>
<evidence type="ECO:0000313" key="5">
    <source>
        <dbReference type="EMBL" id="AFQ50511.1"/>
    </source>
</evidence>
<dbReference type="PANTHER" id="PTHR23531">
    <property type="entry name" value="QUINOLENE RESISTANCE PROTEIN NORA"/>
    <property type="match status" value="1"/>
</dbReference>
<dbReference type="AlphaFoldDB" id="A0A9W3PBG0"/>
<feature type="transmembrane region" description="Helical" evidence="4">
    <location>
        <begin position="208"/>
        <end position="228"/>
    </location>
</feature>
<feature type="transmembrane region" description="Helical" evidence="4">
    <location>
        <begin position="162"/>
        <end position="180"/>
    </location>
</feature>
<protein>
    <submittedName>
        <fullName evidence="5">Major facilitator transporter</fullName>
    </submittedName>
</protein>
<gene>
    <name evidence="5" type="ORF">GEM_4121</name>
</gene>
<evidence type="ECO:0000313" key="6">
    <source>
        <dbReference type="Proteomes" id="UP000032866"/>
    </source>
</evidence>
<evidence type="ECO:0000256" key="2">
    <source>
        <dbReference type="ARBA" id="ARBA00022989"/>
    </source>
</evidence>
<organism evidence="5 6">
    <name type="scientific">Burkholderia cepacia GG4</name>
    <dbReference type="NCBI Taxonomy" id="1009846"/>
    <lineage>
        <taxon>Bacteria</taxon>
        <taxon>Pseudomonadati</taxon>
        <taxon>Pseudomonadota</taxon>
        <taxon>Betaproteobacteria</taxon>
        <taxon>Burkholderiales</taxon>
        <taxon>Burkholderiaceae</taxon>
        <taxon>Burkholderia</taxon>
        <taxon>Burkholderia cepacia complex</taxon>
    </lineage>
</organism>
<proteinExistence type="predicted"/>
<dbReference type="Proteomes" id="UP000032866">
    <property type="component" value="Chromosome 2"/>
</dbReference>
<feature type="transmembrane region" description="Helical" evidence="4">
    <location>
        <begin position="296"/>
        <end position="317"/>
    </location>
</feature>
<dbReference type="SUPFAM" id="SSF103473">
    <property type="entry name" value="MFS general substrate transporter"/>
    <property type="match status" value="1"/>
</dbReference>
<reference evidence="5 6" key="1">
    <citation type="journal article" date="2012" name="J. Bacteriol.">
        <title>Complete Genome Sequence of Burkholderia sp. Strain GG4, a Betaproteobacterium That Reduces 3-Oxo-N-Acylhomoserine Lactones and Produces Different N-Acylhomoserine Lactones.</title>
        <authorList>
            <person name="Hong K.W."/>
            <person name="Koh C.L."/>
            <person name="Sam C.K."/>
            <person name="Yin W.F."/>
            <person name="Chan K.G."/>
        </authorList>
    </citation>
    <scope>NUCLEOTIDE SEQUENCE [LARGE SCALE GENOMIC DNA]</scope>
    <source>
        <strain evidence="5 6">GG4</strain>
    </source>
</reference>
<accession>A0A9W3PBG0</accession>
<feature type="transmembrane region" description="Helical" evidence="4">
    <location>
        <begin position="99"/>
        <end position="117"/>
    </location>
</feature>
<keyword evidence="2 4" id="KW-1133">Transmembrane helix</keyword>
<feature type="transmembrane region" description="Helical" evidence="4">
    <location>
        <begin position="40"/>
        <end position="61"/>
    </location>
</feature>
<feature type="transmembrane region" description="Helical" evidence="4">
    <location>
        <begin position="129"/>
        <end position="150"/>
    </location>
</feature>
<dbReference type="Gene3D" id="1.20.1250.20">
    <property type="entry name" value="MFS general substrate transporter like domains"/>
    <property type="match status" value="1"/>
</dbReference>
<dbReference type="GO" id="GO:0022857">
    <property type="term" value="F:transmembrane transporter activity"/>
    <property type="evidence" value="ECO:0007669"/>
    <property type="project" value="InterPro"/>
</dbReference>
<dbReference type="EMBL" id="CP003775">
    <property type="protein sequence ID" value="AFQ50511.1"/>
    <property type="molecule type" value="Genomic_DNA"/>
</dbReference>
<evidence type="ECO:0000256" key="4">
    <source>
        <dbReference type="SAM" id="Phobius"/>
    </source>
</evidence>
<dbReference type="InterPro" id="IPR036259">
    <property type="entry name" value="MFS_trans_sf"/>
</dbReference>
<dbReference type="InterPro" id="IPR052714">
    <property type="entry name" value="MFS_Exporter"/>
</dbReference>
<evidence type="ECO:0000256" key="1">
    <source>
        <dbReference type="ARBA" id="ARBA00022692"/>
    </source>
</evidence>
<dbReference type="KEGG" id="bct:GEM_4121"/>
<feature type="transmembrane region" description="Helical" evidence="4">
    <location>
        <begin position="359"/>
        <end position="377"/>
    </location>
</feature>
<keyword evidence="3 4" id="KW-0472">Membrane</keyword>
<dbReference type="Pfam" id="PF07690">
    <property type="entry name" value="MFS_1"/>
    <property type="match status" value="1"/>
</dbReference>
<sequence>MRVHSALLFLFGTLLTAGGYGATFLLSMRFRAIGGSDLDTGAALAAATVGTFAGLSFVGWFSQQIGTARIAALSSLCIGTGIVGFALGGRVPSADLASGFLVGFGWGAFHLAAPMSLAERTSGAERGRWFFRSATFQMTGIGASPAFAAYAMRMLHWSIEDTLYAVGALCVVASLLLETFGRLCPRKPASVPGGRWVRDLRAISRTRAAAPIAMIALGTCVFSGLMTFQMSLMQGTHARPSTFFSLYTMTVVTARWLLGRWVRMARPETATKGLLVMMLLGALAMFGASAHASFQSIAAILLGAGYGLVYPVIQAQAVNDCADTQRHGVLTWFVASYFLGAFGFPSVGGWVMVHAGKGALLMLIASCGLAALSLAILHDRPEPVRTQ</sequence>
<name>A0A9W3PBG0_BURCE</name>
<keyword evidence="1 4" id="KW-0812">Transmembrane</keyword>
<feature type="transmembrane region" description="Helical" evidence="4">
    <location>
        <begin position="270"/>
        <end position="290"/>
    </location>
</feature>